<organism evidence="1 2">
    <name type="scientific">Arenibacter certesii</name>
    <dbReference type="NCBI Taxonomy" id="228955"/>
    <lineage>
        <taxon>Bacteria</taxon>
        <taxon>Pseudomonadati</taxon>
        <taxon>Bacteroidota</taxon>
        <taxon>Flavobacteriia</taxon>
        <taxon>Flavobacteriales</taxon>
        <taxon>Flavobacteriaceae</taxon>
        <taxon>Arenibacter</taxon>
    </lineage>
</organism>
<gene>
    <name evidence="1" type="ORF">GCM10007383_15830</name>
</gene>
<reference evidence="1" key="2">
    <citation type="submission" date="2020-09" db="EMBL/GenBank/DDBJ databases">
        <authorList>
            <person name="Sun Q."/>
            <person name="Kim S."/>
        </authorList>
    </citation>
    <scope>NUCLEOTIDE SEQUENCE</scope>
    <source>
        <strain evidence="1">KCTC 12113</strain>
    </source>
</reference>
<reference evidence="1" key="1">
    <citation type="journal article" date="2014" name="Int. J. Syst. Evol. Microbiol.">
        <title>Complete genome sequence of Corynebacterium casei LMG S-19264T (=DSM 44701T), isolated from a smear-ripened cheese.</title>
        <authorList>
            <consortium name="US DOE Joint Genome Institute (JGI-PGF)"/>
            <person name="Walter F."/>
            <person name="Albersmeier A."/>
            <person name="Kalinowski J."/>
            <person name="Ruckert C."/>
        </authorList>
    </citation>
    <scope>NUCLEOTIDE SEQUENCE</scope>
    <source>
        <strain evidence="1">KCTC 12113</strain>
    </source>
</reference>
<name>A0A918IUW8_9FLAO</name>
<evidence type="ECO:0000313" key="2">
    <source>
        <dbReference type="Proteomes" id="UP000634668"/>
    </source>
</evidence>
<dbReference type="InterPro" id="IPR045607">
    <property type="entry name" value="DUF6452"/>
</dbReference>
<comment type="caution">
    <text evidence="1">The sequence shown here is derived from an EMBL/GenBank/DDBJ whole genome shotgun (WGS) entry which is preliminary data.</text>
</comment>
<dbReference type="EMBL" id="BMWP01000008">
    <property type="protein sequence ID" value="GGW31349.1"/>
    <property type="molecule type" value="Genomic_DNA"/>
</dbReference>
<proteinExistence type="predicted"/>
<evidence type="ECO:0000313" key="1">
    <source>
        <dbReference type="EMBL" id="GGW31349.1"/>
    </source>
</evidence>
<dbReference type="RefSeq" id="WP_026812706.1">
    <property type="nucleotide sequence ID" value="NZ_BMWP01000008.1"/>
</dbReference>
<accession>A0A918IUW8</accession>
<dbReference type="Pfam" id="PF20050">
    <property type="entry name" value="DUF6452"/>
    <property type="match status" value="1"/>
</dbReference>
<dbReference type="Proteomes" id="UP000634668">
    <property type="component" value="Unassembled WGS sequence"/>
</dbReference>
<keyword evidence="2" id="KW-1185">Reference proteome</keyword>
<dbReference type="AlphaFoldDB" id="A0A918IUW8"/>
<dbReference type="PROSITE" id="PS51257">
    <property type="entry name" value="PROKAR_LIPOPROTEIN"/>
    <property type="match status" value="1"/>
</dbReference>
<sequence length="181" mass="20077">MFRTKLPTAILIAGIVIFCIGIISCEKDDICIDGNTPLLVVRFYDADNRTELKKVPKFRIVGIGQKSTVSGVSDRTDLDSIAIPLKVTNSSTGFYFISNSVDVEAQDQAGQPILLEGGDLDSLYFNYNRKDKFVSRACGHIANFDNLSGDLRSESQNWIKDIEITTPLVENSTEAHVKIYH</sequence>
<protein>
    <submittedName>
        <fullName evidence="1">Uncharacterized protein</fullName>
    </submittedName>
</protein>